<evidence type="ECO:0000313" key="9">
    <source>
        <dbReference type="Proteomes" id="UP000451354"/>
    </source>
</evidence>
<dbReference type="PANTHER" id="PTHR42711">
    <property type="entry name" value="ABC TRANSPORTER ATP-BINDING PROTEIN"/>
    <property type="match status" value="1"/>
</dbReference>
<dbReference type="Pfam" id="PF00005">
    <property type="entry name" value="ABC_tran"/>
    <property type="match status" value="1"/>
</dbReference>
<reference evidence="8 9" key="1">
    <citation type="journal article" date="2022" name="Int. J. Syst. Evol. Microbiol.">
        <title>Cellulosimicrobium protaetiae sp. nov., isolated from the gut of the larva of Protaetia brevitarsis seulensis.</title>
        <authorList>
            <person name="Le Han H."/>
            <person name="Nguyen T.T.H."/>
            <person name="Li Z."/>
            <person name="Shin N.R."/>
            <person name="Kim S.G."/>
        </authorList>
    </citation>
    <scope>NUCLEOTIDE SEQUENCE [LARGE SCALE GENOMIC DNA]</scope>
    <source>
        <strain evidence="8 9">BI34</strain>
    </source>
</reference>
<feature type="compositionally biased region" description="Low complexity" evidence="6">
    <location>
        <begin position="359"/>
        <end position="381"/>
    </location>
</feature>
<evidence type="ECO:0000256" key="1">
    <source>
        <dbReference type="ARBA" id="ARBA00004202"/>
    </source>
</evidence>
<dbReference type="Proteomes" id="UP000451354">
    <property type="component" value="Chromosome"/>
</dbReference>
<feature type="domain" description="ABC transporter" evidence="7">
    <location>
        <begin position="2"/>
        <end position="237"/>
    </location>
</feature>
<comment type="subcellular location">
    <subcellularLocation>
        <location evidence="1">Cell membrane</location>
        <topology evidence="1">Peripheral membrane protein</topology>
    </subcellularLocation>
</comment>
<dbReference type="AlphaFoldDB" id="A0A6M5UMH9"/>
<dbReference type="EMBL" id="CP052757">
    <property type="protein sequence ID" value="QJW38049.1"/>
    <property type="molecule type" value="Genomic_DNA"/>
</dbReference>
<proteinExistence type="predicted"/>
<keyword evidence="2" id="KW-0813">Transport</keyword>
<keyword evidence="3" id="KW-0547">Nucleotide-binding</keyword>
<dbReference type="GO" id="GO:0005886">
    <property type="term" value="C:plasma membrane"/>
    <property type="evidence" value="ECO:0007669"/>
    <property type="project" value="UniProtKB-SubCell"/>
</dbReference>
<dbReference type="PANTHER" id="PTHR42711:SF19">
    <property type="entry name" value="DOXORUBICIN RESISTANCE ATP-BINDING PROTEIN DRRA"/>
    <property type="match status" value="1"/>
</dbReference>
<evidence type="ECO:0000256" key="6">
    <source>
        <dbReference type="SAM" id="MobiDB-lite"/>
    </source>
</evidence>
<evidence type="ECO:0000256" key="2">
    <source>
        <dbReference type="ARBA" id="ARBA00022448"/>
    </source>
</evidence>
<keyword evidence="9" id="KW-1185">Reference proteome</keyword>
<feature type="region of interest" description="Disordered" evidence="6">
    <location>
        <begin position="337"/>
        <end position="390"/>
    </location>
</feature>
<evidence type="ECO:0000256" key="5">
    <source>
        <dbReference type="ARBA" id="ARBA00023251"/>
    </source>
</evidence>
<gene>
    <name evidence="8" type="ORF">FIC82_019635</name>
</gene>
<dbReference type="InterPro" id="IPR017871">
    <property type="entry name" value="ABC_transporter-like_CS"/>
</dbReference>
<dbReference type="Gene3D" id="3.40.50.300">
    <property type="entry name" value="P-loop containing nucleotide triphosphate hydrolases"/>
    <property type="match status" value="1"/>
</dbReference>
<accession>A0A6M5UMH9</accession>
<dbReference type="PROSITE" id="PS00211">
    <property type="entry name" value="ABC_TRANSPORTER_1"/>
    <property type="match status" value="1"/>
</dbReference>
<evidence type="ECO:0000259" key="7">
    <source>
        <dbReference type="PROSITE" id="PS50893"/>
    </source>
</evidence>
<dbReference type="InterPro" id="IPR003439">
    <property type="entry name" value="ABC_transporter-like_ATP-bd"/>
</dbReference>
<organism evidence="8 9">
    <name type="scientific">Cellulosimicrobium protaetiae</name>
    <dbReference type="NCBI Taxonomy" id="2587808"/>
    <lineage>
        <taxon>Bacteria</taxon>
        <taxon>Bacillati</taxon>
        <taxon>Actinomycetota</taxon>
        <taxon>Actinomycetes</taxon>
        <taxon>Micrococcales</taxon>
        <taxon>Promicromonosporaceae</taxon>
        <taxon>Cellulosimicrobium</taxon>
    </lineage>
</organism>
<dbReference type="InterPro" id="IPR003593">
    <property type="entry name" value="AAA+_ATPase"/>
</dbReference>
<dbReference type="SMART" id="SM00382">
    <property type="entry name" value="AAA"/>
    <property type="match status" value="1"/>
</dbReference>
<dbReference type="PROSITE" id="PS50893">
    <property type="entry name" value="ABC_TRANSPORTER_2"/>
    <property type="match status" value="1"/>
</dbReference>
<evidence type="ECO:0000256" key="4">
    <source>
        <dbReference type="ARBA" id="ARBA00022840"/>
    </source>
</evidence>
<evidence type="ECO:0000256" key="3">
    <source>
        <dbReference type="ARBA" id="ARBA00022741"/>
    </source>
</evidence>
<dbReference type="KEGG" id="cprt:FIC82_019635"/>
<dbReference type="GO" id="GO:0046677">
    <property type="term" value="P:response to antibiotic"/>
    <property type="evidence" value="ECO:0007669"/>
    <property type="project" value="UniProtKB-KW"/>
</dbReference>
<keyword evidence="4 8" id="KW-0067">ATP-binding</keyword>
<keyword evidence="5" id="KW-0046">Antibiotic resistance</keyword>
<protein>
    <submittedName>
        <fullName evidence="8">ATP-binding cassette domain-containing protein</fullName>
    </submittedName>
</protein>
<dbReference type="RefSeq" id="WP_168732146.1">
    <property type="nucleotide sequence ID" value="NZ_CP052757.1"/>
</dbReference>
<dbReference type="InterPro" id="IPR027417">
    <property type="entry name" value="P-loop_NTPase"/>
</dbReference>
<dbReference type="GO" id="GO:0016887">
    <property type="term" value="F:ATP hydrolysis activity"/>
    <property type="evidence" value="ECO:0007669"/>
    <property type="project" value="InterPro"/>
</dbReference>
<dbReference type="GO" id="GO:0005524">
    <property type="term" value="F:ATP binding"/>
    <property type="evidence" value="ECO:0007669"/>
    <property type="project" value="UniProtKB-KW"/>
</dbReference>
<sequence>MIRARGLTKTFHRKKETVEAVKGIDVDVREGELVAFLGPNGAGKSTTLRMLTSLLEPTAGTAEVAGYDVSRDPARVRSRIGFIGQGNGGGYSYRVLDELHNQGRFYGLPPAEYARRAADLLAALDLGGLEKRTVQSLSGGQRRRLDVALGLMNHPPLLFLDEPTTGLDPHARANLWEHIAAMRERYGMTIVLTTHYLDEADSMAERVVVIDHGEIIADATPDALKHSHADDVITLAVVPAPGAGSLPGGAPGERSGAVPDVVGRVRASLTEDVGQVETTSGADGVVSVRISTTHGADRLPEAIEALRVGGLAVRSAELQQASLDDVFLNLTGRSLREEAARARAPTSRPRPAGRRRAPTRSCGPGSRSSSPTPGPSSRARSCSCCGTPSR</sequence>
<dbReference type="InterPro" id="IPR050763">
    <property type="entry name" value="ABC_transporter_ATP-binding"/>
</dbReference>
<dbReference type="SUPFAM" id="SSF52540">
    <property type="entry name" value="P-loop containing nucleoside triphosphate hydrolases"/>
    <property type="match status" value="1"/>
</dbReference>
<name>A0A6M5UMH9_9MICO</name>
<evidence type="ECO:0000313" key="8">
    <source>
        <dbReference type="EMBL" id="QJW38049.1"/>
    </source>
</evidence>